<reference evidence="4" key="1">
    <citation type="submission" date="2022-11" db="UniProtKB">
        <authorList>
            <consortium name="WormBaseParasite"/>
        </authorList>
    </citation>
    <scope>IDENTIFICATION</scope>
</reference>
<dbReference type="PANTHER" id="PTHR37437:SF4">
    <property type="entry name" value="LIPOCALIN-RELATED PROTEIN"/>
    <property type="match status" value="1"/>
</dbReference>
<feature type="region of interest" description="Disordered" evidence="1">
    <location>
        <begin position="143"/>
        <end position="174"/>
    </location>
</feature>
<dbReference type="PANTHER" id="PTHR37437">
    <property type="entry name" value="LIPOCALIN-RELATED PROTEIN-RELATED"/>
    <property type="match status" value="1"/>
</dbReference>
<name>A0A915DWD1_9BILA</name>
<feature type="chain" id="PRO_5036872204" evidence="2">
    <location>
        <begin position="29"/>
        <end position="418"/>
    </location>
</feature>
<dbReference type="WBParaSite" id="jg23887">
    <property type="protein sequence ID" value="jg23887"/>
    <property type="gene ID" value="jg23887"/>
</dbReference>
<accession>A0A915DWD1</accession>
<dbReference type="InterPro" id="IPR012674">
    <property type="entry name" value="Calycin"/>
</dbReference>
<organism evidence="3 4">
    <name type="scientific">Ditylenchus dipsaci</name>
    <dbReference type="NCBI Taxonomy" id="166011"/>
    <lineage>
        <taxon>Eukaryota</taxon>
        <taxon>Metazoa</taxon>
        <taxon>Ecdysozoa</taxon>
        <taxon>Nematoda</taxon>
        <taxon>Chromadorea</taxon>
        <taxon>Rhabditida</taxon>
        <taxon>Tylenchina</taxon>
        <taxon>Tylenchomorpha</taxon>
        <taxon>Sphaerularioidea</taxon>
        <taxon>Anguinidae</taxon>
        <taxon>Anguininae</taxon>
        <taxon>Ditylenchus</taxon>
    </lineage>
</organism>
<dbReference type="Proteomes" id="UP000887574">
    <property type="component" value="Unplaced"/>
</dbReference>
<dbReference type="AlphaFoldDB" id="A0A915DWD1"/>
<proteinExistence type="predicted"/>
<sequence>MTRQTFTALSCCAVISASICLLVPLVLAQNDAFALPQANNYAAKPTITPDLAKYFELDVMLANLWTLLLGQGPEVTCLKKPTIFLLHQGLTPTQPDGLATIGRAVEQFLSGPPAPAPEYGQLPPGFGQGFSLKNGKTPLASFQQNADSVSTNVEDKAEGPRYSPGKSSISGIPNDYPKLPKFPISNFNEQVRRQQTPVVMQNVPEVPKFMSKPEVPEGGLGPAAEVRRHPASVSEAVLSSSAADASEYGTLTDETHVPGGLIGTVLDLFGMNKEGKPSDANGISKAVTNLLGGNNSPLPGKNMISNVLYKALTSGSIQGNGTDGGSPLEFNSSAPITLNPAQQAAIVPVTEFNLDAFMGQWYQVVYSPPLTQSACSVVSYKKLADVNNGGIGSIFEIFEYTTDGTPYTNQKLPQDMPF</sequence>
<protein>
    <submittedName>
        <fullName evidence="4">Uncharacterized protein</fullName>
    </submittedName>
</protein>
<feature type="signal peptide" evidence="2">
    <location>
        <begin position="1"/>
        <end position="28"/>
    </location>
</feature>
<dbReference type="SUPFAM" id="SSF50814">
    <property type="entry name" value="Lipocalins"/>
    <property type="match status" value="1"/>
</dbReference>
<keyword evidence="3" id="KW-1185">Reference proteome</keyword>
<evidence type="ECO:0000256" key="2">
    <source>
        <dbReference type="SAM" id="SignalP"/>
    </source>
</evidence>
<evidence type="ECO:0000313" key="3">
    <source>
        <dbReference type="Proteomes" id="UP000887574"/>
    </source>
</evidence>
<evidence type="ECO:0000256" key="1">
    <source>
        <dbReference type="SAM" id="MobiDB-lite"/>
    </source>
</evidence>
<feature type="compositionally biased region" description="Polar residues" evidence="1">
    <location>
        <begin position="143"/>
        <end position="152"/>
    </location>
</feature>
<evidence type="ECO:0000313" key="4">
    <source>
        <dbReference type="WBParaSite" id="jg23887"/>
    </source>
</evidence>
<keyword evidence="2" id="KW-0732">Signal</keyword>